<comment type="caution">
    <text evidence="2">The sequence shown here is derived from an EMBL/GenBank/DDBJ whole genome shotgun (WGS) entry which is preliminary data.</text>
</comment>
<name>A0ABQ5BS89_9ASTR</name>
<accession>A0ABQ5BS89</accession>
<protein>
    <submittedName>
        <fullName evidence="2">Uncharacterized protein</fullName>
    </submittedName>
</protein>
<sequence length="203" mass="23051">MPLSHERKLWMSTTGKFFSLEILSHGTHTIAYALYLILLSMDAPIESDYIQVFEWTYNYYERDKLYGLCSEDDDQNGESKVSNLVYVETDGNKLGWKSCLADGNLSQIRCNVIRACGTWTSLTKAIDILPNLLGFCSFSHITRYMRHESRVYSTQDYSMGQGSAHGSAQVDDDDSLMEEIPPVKSKKPLNRASKAKEKEPPKD</sequence>
<reference evidence="2" key="1">
    <citation type="journal article" date="2022" name="Int. J. Mol. Sci.">
        <title>Draft Genome of Tanacetum Coccineum: Genomic Comparison of Closely Related Tanacetum-Family Plants.</title>
        <authorList>
            <person name="Yamashiro T."/>
            <person name="Shiraishi A."/>
            <person name="Nakayama K."/>
            <person name="Satake H."/>
        </authorList>
    </citation>
    <scope>NUCLEOTIDE SEQUENCE</scope>
</reference>
<feature type="compositionally biased region" description="Polar residues" evidence="1">
    <location>
        <begin position="157"/>
        <end position="166"/>
    </location>
</feature>
<gene>
    <name evidence="2" type="ORF">Tco_0875402</name>
</gene>
<evidence type="ECO:0000313" key="3">
    <source>
        <dbReference type="Proteomes" id="UP001151760"/>
    </source>
</evidence>
<reference evidence="2" key="2">
    <citation type="submission" date="2022-01" db="EMBL/GenBank/DDBJ databases">
        <authorList>
            <person name="Yamashiro T."/>
            <person name="Shiraishi A."/>
            <person name="Satake H."/>
            <person name="Nakayama K."/>
        </authorList>
    </citation>
    <scope>NUCLEOTIDE SEQUENCE</scope>
</reference>
<dbReference type="EMBL" id="BQNB010013496">
    <property type="protein sequence ID" value="GJT16696.1"/>
    <property type="molecule type" value="Genomic_DNA"/>
</dbReference>
<keyword evidence="3" id="KW-1185">Reference proteome</keyword>
<evidence type="ECO:0000256" key="1">
    <source>
        <dbReference type="SAM" id="MobiDB-lite"/>
    </source>
</evidence>
<organism evidence="2 3">
    <name type="scientific">Tanacetum coccineum</name>
    <dbReference type="NCBI Taxonomy" id="301880"/>
    <lineage>
        <taxon>Eukaryota</taxon>
        <taxon>Viridiplantae</taxon>
        <taxon>Streptophyta</taxon>
        <taxon>Embryophyta</taxon>
        <taxon>Tracheophyta</taxon>
        <taxon>Spermatophyta</taxon>
        <taxon>Magnoliopsida</taxon>
        <taxon>eudicotyledons</taxon>
        <taxon>Gunneridae</taxon>
        <taxon>Pentapetalae</taxon>
        <taxon>asterids</taxon>
        <taxon>campanulids</taxon>
        <taxon>Asterales</taxon>
        <taxon>Asteraceae</taxon>
        <taxon>Asteroideae</taxon>
        <taxon>Anthemideae</taxon>
        <taxon>Anthemidinae</taxon>
        <taxon>Tanacetum</taxon>
    </lineage>
</organism>
<feature type="compositionally biased region" description="Basic and acidic residues" evidence="1">
    <location>
        <begin position="194"/>
        <end position="203"/>
    </location>
</feature>
<evidence type="ECO:0000313" key="2">
    <source>
        <dbReference type="EMBL" id="GJT16696.1"/>
    </source>
</evidence>
<dbReference type="Proteomes" id="UP001151760">
    <property type="component" value="Unassembled WGS sequence"/>
</dbReference>
<proteinExistence type="predicted"/>
<feature type="region of interest" description="Disordered" evidence="1">
    <location>
        <begin position="157"/>
        <end position="203"/>
    </location>
</feature>